<proteinExistence type="predicted"/>
<name>A0A4S3IYN5_9EURO</name>
<organism evidence="1 2">
    <name type="scientific">Aspergillus tanneri</name>
    <dbReference type="NCBI Taxonomy" id="1220188"/>
    <lineage>
        <taxon>Eukaryota</taxon>
        <taxon>Fungi</taxon>
        <taxon>Dikarya</taxon>
        <taxon>Ascomycota</taxon>
        <taxon>Pezizomycotina</taxon>
        <taxon>Eurotiomycetes</taxon>
        <taxon>Eurotiomycetidae</taxon>
        <taxon>Eurotiales</taxon>
        <taxon>Aspergillaceae</taxon>
        <taxon>Aspergillus</taxon>
        <taxon>Aspergillus subgen. Circumdati</taxon>
    </lineage>
</organism>
<dbReference type="EMBL" id="SOSA01001170">
    <property type="protein sequence ID" value="THC87509.1"/>
    <property type="molecule type" value="Genomic_DNA"/>
</dbReference>
<dbReference type="VEuPathDB" id="FungiDB:EYZ11_013043"/>
<sequence>MSSRQDLQRAELGYQIVAFYNVRCTGSYANELDTETVYRAQYIREHSAPPASKRTRDYPLDWNINRSTVNRAVRLFLRLTNHLVEDQEFRS</sequence>
<reference evidence="1 2" key="1">
    <citation type="submission" date="2019-03" db="EMBL/GenBank/DDBJ databases">
        <title>The genome sequence of a newly discovered highly antifungal drug resistant Aspergillus species, Aspergillus tanneri NIH 1004.</title>
        <authorList>
            <person name="Mounaud S."/>
            <person name="Singh I."/>
            <person name="Joardar V."/>
            <person name="Pakala S."/>
            <person name="Pakala S."/>
            <person name="Venepally P."/>
            <person name="Hoover J."/>
            <person name="Nierman W."/>
            <person name="Chung J."/>
            <person name="Losada L."/>
        </authorList>
    </citation>
    <scope>NUCLEOTIDE SEQUENCE [LARGE SCALE GENOMIC DNA]</scope>
    <source>
        <strain evidence="1 2">NIH1004</strain>
    </source>
</reference>
<evidence type="ECO:0000313" key="1">
    <source>
        <dbReference type="EMBL" id="THC87509.1"/>
    </source>
</evidence>
<dbReference type="AlphaFoldDB" id="A0A4S3IYN5"/>
<evidence type="ECO:0000313" key="2">
    <source>
        <dbReference type="Proteomes" id="UP000308092"/>
    </source>
</evidence>
<gene>
    <name evidence="1" type="ORF">EYZ11_013043</name>
</gene>
<keyword evidence="2" id="KW-1185">Reference proteome</keyword>
<dbReference type="Proteomes" id="UP000308092">
    <property type="component" value="Unassembled WGS sequence"/>
</dbReference>
<accession>A0A4S3IYN5</accession>
<comment type="caution">
    <text evidence="1">The sequence shown here is derived from an EMBL/GenBank/DDBJ whole genome shotgun (WGS) entry which is preliminary data.</text>
</comment>
<protein>
    <submittedName>
        <fullName evidence="1">Uncharacterized protein</fullName>
    </submittedName>
</protein>